<dbReference type="GO" id="GO:0034440">
    <property type="term" value="P:lipid oxidation"/>
    <property type="evidence" value="ECO:0007669"/>
    <property type="project" value="InterPro"/>
</dbReference>
<proteinExistence type="predicted"/>
<dbReference type="EMBL" id="JAULJE010000016">
    <property type="protein sequence ID" value="KAK1333842.1"/>
    <property type="molecule type" value="Genomic_DNA"/>
</dbReference>
<evidence type="ECO:0000256" key="1">
    <source>
        <dbReference type="ARBA" id="ARBA00022723"/>
    </source>
</evidence>
<comment type="caution">
    <text evidence="5">The sequence shown here is derived from an EMBL/GenBank/DDBJ whole genome shotgun (WGS) entry which is preliminary data.</text>
</comment>
<dbReference type="SUPFAM" id="SSF48484">
    <property type="entry name" value="Lipoxigenase"/>
    <property type="match status" value="1"/>
</dbReference>
<dbReference type="PANTHER" id="PTHR11771">
    <property type="entry name" value="LIPOXYGENASE"/>
    <property type="match status" value="1"/>
</dbReference>
<dbReference type="InterPro" id="IPR036226">
    <property type="entry name" value="LipOase_C_sf"/>
</dbReference>
<keyword evidence="2" id="KW-0223">Dioxygenase</keyword>
<dbReference type="Proteomes" id="UP001177744">
    <property type="component" value="Unassembled WGS sequence"/>
</dbReference>
<sequence>MENLFINRFMHMFQSSWSDFADFEKIFVKISNTISERVMNHWQEDLMFGYQFLNGCNPVLIQRCTKLPEKLPVTTEMVECSLERQLTLEQEVEVGPSWLQTASRPEAQLRWPGHTVRQKPLPAGQRRWPEATTLRFLCRAEGESCPGAAASFPWASMGLPCPTQDEELTGCGSVMLGSRNIMSIFSMSVSTVQSSL</sequence>
<protein>
    <recommendedName>
        <fullName evidence="4">Lipoxygenase domain-containing protein</fullName>
    </recommendedName>
</protein>
<dbReference type="AlphaFoldDB" id="A0AA40LIT9"/>
<evidence type="ECO:0000313" key="6">
    <source>
        <dbReference type="Proteomes" id="UP001177744"/>
    </source>
</evidence>
<dbReference type="InterPro" id="IPR000907">
    <property type="entry name" value="LipOase"/>
</dbReference>
<dbReference type="GO" id="GO:0046872">
    <property type="term" value="F:metal ion binding"/>
    <property type="evidence" value="ECO:0007669"/>
    <property type="project" value="UniProtKB-KW"/>
</dbReference>
<keyword evidence="1" id="KW-0479">Metal-binding</keyword>
<accession>A0AA40LIT9</accession>
<gene>
    <name evidence="5" type="ORF">QTO34_006230</name>
</gene>
<reference evidence="5" key="1">
    <citation type="submission" date="2023-06" db="EMBL/GenBank/DDBJ databases">
        <title>Reference genome for the Northern bat (Eptesicus nilssonii), a most northern bat species.</title>
        <authorList>
            <person name="Laine V.N."/>
            <person name="Pulliainen A.T."/>
            <person name="Lilley T.M."/>
        </authorList>
    </citation>
    <scope>NUCLEOTIDE SEQUENCE</scope>
    <source>
        <strain evidence="5">BLF_Eptnil</strain>
        <tissue evidence="5">Kidney</tissue>
    </source>
</reference>
<name>A0AA40LIT9_CNENI</name>
<feature type="domain" description="Lipoxygenase" evidence="4">
    <location>
        <begin position="1"/>
        <end position="95"/>
    </location>
</feature>
<evidence type="ECO:0000259" key="4">
    <source>
        <dbReference type="PROSITE" id="PS51393"/>
    </source>
</evidence>
<dbReference type="InterPro" id="IPR013819">
    <property type="entry name" value="LipOase_C"/>
</dbReference>
<dbReference type="GO" id="GO:0016702">
    <property type="term" value="F:oxidoreductase activity, acting on single donors with incorporation of molecular oxygen, incorporation of two atoms of oxygen"/>
    <property type="evidence" value="ECO:0007669"/>
    <property type="project" value="InterPro"/>
</dbReference>
<dbReference type="Gene3D" id="1.20.245.10">
    <property type="entry name" value="Lipoxygenase-1, Domain 5"/>
    <property type="match status" value="1"/>
</dbReference>
<keyword evidence="6" id="KW-1185">Reference proteome</keyword>
<dbReference type="PROSITE" id="PS51393">
    <property type="entry name" value="LIPOXYGENASE_3"/>
    <property type="match status" value="1"/>
</dbReference>
<keyword evidence="3" id="KW-0560">Oxidoreductase</keyword>
<evidence type="ECO:0000256" key="2">
    <source>
        <dbReference type="ARBA" id="ARBA00022964"/>
    </source>
</evidence>
<evidence type="ECO:0000313" key="5">
    <source>
        <dbReference type="EMBL" id="KAK1333842.1"/>
    </source>
</evidence>
<organism evidence="5 6">
    <name type="scientific">Cnephaeus nilssonii</name>
    <name type="common">Northern bat</name>
    <name type="synonym">Eptesicus nilssonii</name>
    <dbReference type="NCBI Taxonomy" id="3371016"/>
    <lineage>
        <taxon>Eukaryota</taxon>
        <taxon>Metazoa</taxon>
        <taxon>Chordata</taxon>
        <taxon>Craniata</taxon>
        <taxon>Vertebrata</taxon>
        <taxon>Euteleostomi</taxon>
        <taxon>Mammalia</taxon>
        <taxon>Eutheria</taxon>
        <taxon>Laurasiatheria</taxon>
        <taxon>Chiroptera</taxon>
        <taxon>Yangochiroptera</taxon>
        <taxon>Vespertilionidae</taxon>
        <taxon>Cnephaeus</taxon>
    </lineage>
</organism>
<evidence type="ECO:0000256" key="3">
    <source>
        <dbReference type="ARBA" id="ARBA00023002"/>
    </source>
</evidence>